<feature type="region of interest" description="Disordered" evidence="3">
    <location>
        <begin position="1"/>
        <end position="20"/>
    </location>
</feature>
<dbReference type="Pfam" id="PF13359">
    <property type="entry name" value="DDE_Tnp_4"/>
    <property type="match status" value="1"/>
</dbReference>
<sequence>MISEGTFPFPRPSALPGTDKSLQDATVLPHVIVGDEAFHLTTTMMRPYPNKQSRHNEEKRIFNIRHSRTRRTSENSFEIMSKYWRVFFTPIPVLMEVVDDLVMSAVFSTTFSGTKE</sequence>
<comment type="caution">
    <text evidence="5">The sequence shown here is derived from an EMBL/GenBank/DDBJ whole genome shotgun (WGS) entry which is preliminary data.</text>
</comment>
<evidence type="ECO:0000313" key="6">
    <source>
        <dbReference type="Proteomes" id="UP001148838"/>
    </source>
</evidence>
<dbReference type="InterPro" id="IPR027806">
    <property type="entry name" value="HARBI1_dom"/>
</dbReference>
<organism evidence="5 6">
    <name type="scientific">Periplaneta americana</name>
    <name type="common">American cockroach</name>
    <name type="synonym">Blatta americana</name>
    <dbReference type="NCBI Taxonomy" id="6978"/>
    <lineage>
        <taxon>Eukaryota</taxon>
        <taxon>Metazoa</taxon>
        <taxon>Ecdysozoa</taxon>
        <taxon>Arthropoda</taxon>
        <taxon>Hexapoda</taxon>
        <taxon>Insecta</taxon>
        <taxon>Pterygota</taxon>
        <taxon>Neoptera</taxon>
        <taxon>Polyneoptera</taxon>
        <taxon>Dictyoptera</taxon>
        <taxon>Blattodea</taxon>
        <taxon>Blattoidea</taxon>
        <taxon>Blattidae</taxon>
        <taxon>Blattinae</taxon>
        <taxon>Periplaneta</taxon>
    </lineage>
</organism>
<comment type="cofactor">
    <cofactor evidence="1">
        <name>a divalent metal cation</name>
        <dbReference type="ChEBI" id="CHEBI:60240"/>
    </cofactor>
</comment>
<keyword evidence="2" id="KW-0479">Metal-binding</keyword>
<gene>
    <name evidence="5" type="ORF">ANN_00865</name>
</gene>
<reference evidence="5 6" key="1">
    <citation type="journal article" date="2022" name="Allergy">
        <title>Genome assembly and annotation of Periplaneta americana reveal a comprehensive cockroach allergen profile.</title>
        <authorList>
            <person name="Wang L."/>
            <person name="Xiong Q."/>
            <person name="Saelim N."/>
            <person name="Wang L."/>
            <person name="Nong W."/>
            <person name="Wan A.T."/>
            <person name="Shi M."/>
            <person name="Liu X."/>
            <person name="Cao Q."/>
            <person name="Hui J.H.L."/>
            <person name="Sookrung N."/>
            <person name="Leung T.F."/>
            <person name="Tungtrongchitr A."/>
            <person name="Tsui S.K.W."/>
        </authorList>
    </citation>
    <scope>NUCLEOTIDE SEQUENCE [LARGE SCALE GENOMIC DNA]</scope>
    <source>
        <strain evidence="5">PWHHKU_190912</strain>
    </source>
</reference>
<evidence type="ECO:0000256" key="2">
    <source>
        <dbReference type="ARBA" id="ARBA00022723"/>
    </source>
</evidence>
<evidence type="ECO:0000256" key="1">
    <source>
        <dbReference type="ARBA" id="ARBA00001968"/>
    </source>
</evidence>
<evidence type="ECO:0000259" key="4">
    <source>
        <dbReference type="Pfam" id="PF13359"/>
    </source>
</evidence>
<protein>
    <recommendedName>
        <fullName evidence="4">DDE Tnp4 domain-containing protein</fullName>
    </recommendedName>
</protein>
<accession>A0ABQ8TTN8</accession>
<evidence type="ECO:0000256" key="3">
    <source>
        <dbReference type="SAM" id="MobiDB-lite"/>
    </source>
</evidence>
<dbReference type="Proteomes" id="UP001148838">
    <property type="component" value="Unassembled WGS sequence"/>
</dbReference>
<dbReference type="EMBL" id="JAJSOF020000003">
    <property type="protein sequence ID" value="KAJ4449466.1"/>
    <property type="molecule type" value="Genomic_DNA"/>
</dbReference>
<feature type="domain" description="DDE Tnp4" evidence="4">
    <location>
        <begin position="27"/>
        <end position="104"/>
    </location>
</feature>
<keyword evidence="6" id="KW-1185">Reference proteome</keyword>
<name>A0ABQ8TTN8_PERAM</name>
<proteinExistence type="predicted"/>
<evidence type="ECO:0000313" key="5">
    <source>
        <dbReference type="EMBL" id="KAJ4449466.1"/>
    </source>
</evidence>